<dbReference type="InterPro" id="IPR006116">
    <property type="entry name" value="NT_2-5OAS_ClassI-CCAase"/>
</dbReference>
<dbReference type="EMBL" id="VICD02000022">
    <property type="protein sequence ID" value="KAB8198436.1"/>
    <property type="molecule type" value="Genomic_DNA"/>
</dbReference>
<accession>A0A508B5F2</accession>
<dbReference type="Proteomes" id="UP000320431">
    <property type="component" value="Unassembled WGS sequence"/>
</dbReference>
<comment type="caution">
    <text evidence="2">The sequence shown here is derived from an EMBL/GenBank/DDBJ whole genome shotgun (WGS) entry which is preliminary data.</text>
</comment>
<sequence length="395" mass="43513">MDSFAPSDNRVLRESLTAQLLGRVADSLDITPTQFQRAKLAYETISDVVTSSADPRLAAAKVFPQGSFAIGTVVRPLNDAESEFDVDLACRLAANTSLAPTMAKGLVGAPLKADGRYANKLEEKTRCWRVNYNGEFHLDICPLVRASASDAIPDKDLAMWILTHPEEYAKWFNERADRARTRLLMDSAVLKAEVAPFPEENADKGWLRRIVQLLKRHRDTWCLRAGSRYAEFAPISIIITTLAAMSFEREFRSGHQFANPYNLIQRVIAGMPAFIEQRNTAGGVEWWIQSPVAAENFANRWNQDQRWVMAFREWHVVALASVHELVSVTGLDGARPVLDSAFGASTATKAISSYSLQVRSARDSGSLRFAPAAGGLIASSAVAGAPVARHTFFGD</sequence>
<protein>
    <submittedName>
        <fullName evidence="2">Uncharacterized protein</fullName>
    </submittedName>
</protein>
<organism evidence="2 3">
    <name type="scientific">Marilutibacter maris</name>
    <dbReference type="NCBI Taxonomy" id="1605891"/>
    <lineage>
        <taxon>Bacteria</taxon>
        <taxon>Pseudomonadati</taxon>
        <taxon>Pseudomonadota</taxon>
        <taxon>Gammaproteobacteria</taxon>
        <taxon>Lysobacterales</taxon>
        <taxon>Lysobacteraceae</taxon>
        <taxon>Marilutibacter</taxon>
    </lineage>
</organism>
<name>A0A508B5F2_9GAMM</name>
<keyword evidence="1" id="KW-0051">Antiviral defense</keyword>
<evidence type="ECO:0000256" key="1">
    <source>
        <dbReference type="ARBA" id="ARBA00023118"/>
    </source>
</evidence>
<evidence type="ECO:0000313" key="2">
    <source>
        <dbReference type="EMBL" id="KAB8198436.1"/>
    </source>
</evidence>
<dbReference type="AlphaFoldDB" id="A0A508B5F2"/>
<evidence type="ECO:0000313" key="3">
    <source>
        <dbReference type="Proteomes" id="UP000320431"/>
    </source>
</evidence>
<proteinExistence type="predicted"/>
<dbReference type="Pfam" id="PF18144">
    <property type="entry name" value="SMODS"/>
    <property type="match status" value="1"/>
</dbReference>
<dbReference type="GO" id="GO:0051607">
    <property type="term" value="P:defense response to virus"/>
    <property type="evidence" value="ECO:0007669"/>
    <property type="project" value="UniProtKB-KW"/>
</dbReference>
<dbReference type="GO" id="GO:0016779">
    <property type="term" value="F:nucleotidyltransferase activity"/>
    <property type="evidence" value="ECO:0007669"/>
    <property type="project" value="InterPro"/>
</dbReference>
<dbReference type="RefSeq" id="WP_141481026.1">
    <property type="nucleotide sequence ID" value="NZ_VICD02000022.1"/>
</dbReference>
<dbReference type="CDD" id="cd05400">
    <property type="entry name" value="NT_2-5OAS_ClassI-CCAase"/>
    <property type="match status" value="1"/>
</dbReference>
<reference evidence="2 3" key="1">
    <citation type="submission" date="2019-10" db="EMBL/GenBank/DDBJ databases">
        <title>Lysobacter alkalisoli sp. nov., isolated from saline-alkaline soil.</title>
        <authorList>
            <person name="Sun J.-Q."/>
        </authorList>
    </citation>
    <scope>NUCLEOTIDE SEQUENCE [LARGE SCALE GENOMIC DNA]</scope>
    <source>
        <strain evidence="2 3">KCTC 42381</strain>
    </source>
</reference>
<gene>
    <name evidence="2" type="ORF">FKV24_002130</name>
</gene>